<dbReference type="EMBL" id="JABSTR010000010">
    <property type="protein sequence ID" value="KAH9379483.1"/>
    <property type="molecule type" value="Genomic_DNA"/>
</dbReference>
<protein>
    <submittedName>
        <fullName evidence="2">Uncharacterized protein</fullName>
    </submittedName>
</protein>
<evidence type="ECO:0000313" key="3">
    <source>
        <dbReference type="Proteomes" id="UP000821853"/>
    </source>
</evidence>
<sequence>MWAGRFSLRGRLMKRTLPQPRERRDNATGGSSKVHIFVFFPNVILTDNILVPRSLNQRNHALTSLQRPSDVLRATRLINKCQQDLQGSLAQNQVRVLHARLTSIQKELDTVHKEIEPLFSEDALEEEYRQMVHKIVHLSILDKFHYLKTSLTGDAAAVLTGLPATSRCYTDVTQLLKQRLGNEELLITEHKKVIDIQPVRDSDDVRGLRRLYHTVSVHIRGLEAFGRKLDTFQCILLPLLQRAIPRDILLDFSCRGVLETRNPTSEPQTNTDGSPTTTGGEKKRYRLHVFNALIIPWS</sequence>
<dbReference type="AlphaFoldDB" id="A0A9J6GWB7"/>
<dbReference type="OMA" id="NQRNHAL"/>
<dbReference type="Proteomes" id="UP000821853">
    <property type="component" value="Chromosome 8"/>
</dbReference>
<keyword evidence="3" id="KW-1185">Reference proteome</keyword>
<accession>A0A9J6GWB7</accession>
<gene>
    <name evidence="2" type="ORF">HPB48_018959</name>
</gene>
<name>A0A9J6GWB7_HAELO</name>
<feature type="compositionally biased region" description="Polar residues" evidence="1">
    <location>
        <begin position="261"/>
        <end position="279"/>
    </location>
</feature>
<evidence type="ECO:0000256" key="1">
    <source>
        <dbReference type="SAM" id="MobiDB-lite"/>
    </source>
</evidence>
<dbReference type="OrthoDB" id="6431421at2759"/>
<dbReference type="InterPro" id="IPR005312">
    <property type="entry name" value="DUF1759"/>
</dbReference>
<feature type="region of interest" description="Disordered" evidence="1">
    <location>
        <begin position="260"/>
        <end position="281"/>
    </location>
</feature>
<dbReference type="VEuPathDB" id="VectorBase:HLOH_059261"/>
<comment type="caution">
    <text evidence="2">The sequence shown here is derived from an EMBL/GenBank/DDBJ whole genome shotgun (WGS) entry which is preliminary data.</text>
</comment>
<proteinExistence type="predicted"/>
<dbReference type="Pfam" id="PF03564">
    <property type="entry name" value="DUF1759"/>
    <property type="match status" value="1"/>
</dbReference>
<reference evidence="2 3" key="1">
    <citation type="journal article" date="2020" name="Cell">
        <title>Large-Scale Comparative Analyses of Tick Genomes Elucidate Their Genetic Diversity and Vector Capacities.</title>
        <authorList>
            <consortium name="Tick Genome and Microbiome Consortium (TIGMIC)"/>
            <person name="Jia N."/>
            <person name="Wang J."/>
            <person name="Shi W."/>
            <person name="Du L."/>
            <person name="Sun Y."/>
            <person name="Zhan W."/>
            <person name="Jiang J.F."/>
            <person name="Wang Q."/>
            <person name="Zhang B."/>
            <person name="Ji P."/>
            <person name="Bell-Sakyi L."/>
            <person name="Cui X.M."/>
            <person name="Yuan T.T."/>
            <person name="Jiang B.G."/>
            <person name="Yang W.F."/>
            <person name="Lam T.T."/>
            <person name="Chang Q.C."/>
            <person name="Ding S.J."/>
            <person name="Wang X.J."/>
            <person name="Zhu J.G."/>
            <person name="Ruan X.D."/>
            <person name="Zhao L."/>
            <person name="Wei J.T."/>
            <person name="Ye R.Z."/>
            <person name="Que T.C."/>
            <person name="Du C.H."/>
            <person name="Zhou Y.H."/>
            <person name="Cheng J.X."/>
            <person name="Dai P.F."/>
            <person name="Guo W.B."/>
            <person name="Han X.H."/>
            <person name="Huang E.J."/>
            <person name="Li L.F."/>
            <person name="Wei W."/>
            <person name="Gao Y.C."/>
            <person name="Liu J.Z."/>
            <person name="Shao H.Z."/>
            <person name="Wang X."/>
            <person name="Wang C.C."/>
            <person name="Yang T.C."/>
            <person name="Huo Q.B."/>
            <person name="Li W."/>
            <person name="Chen H.Y."/>
            <person name="Chen S.E."/>
            <person name="Zhou L.G."/>
            <person name="Ni X.B."/>
            <person name="Tian J.H."/>
            <person name="Sheng Y."/>
            <person name="Liu T."/>
            <person name="Pan Y.S."/>
            <person name="Xia L.Y."/>
            <person name="Li J."/>
            <person name="Zhao F."/>
            <person name="Cao W.C."/>
        </authorList>
    </citation>
    <scope>NUCLEOTIDE SEQUENCE [LARGE SCALE GENOMIC DNA]</scope>
    <source>
        <strain evidence="2">HaeL-2018</strain>
    </source>
</reference>
<evidence type="ECO:0000313" key="2">
    <source>
        <dbReference type="EMBL" id="KAH9379483.1"/>
    </source>
</evidence>
<organism evidence="2 3">
    <name type="scientific">Haemaphysalis longicornis</name>
    <name type="common">Bush tick</name>
    <dbReference type="NCBI Taxonomy" id="44386"/>
    <lineage>
        <taxon>Eukaryota</taxon>
        <taxon>Metazoa</taxon>
        <taxon>Ecdysozoa</taxon>
        <taxon>Arthropoda</taxon>
        <taxon>Chelicerata</taxon>
        <taxon>Arachnida</taxon>
        <taxon>Acari</taxon>
        <taxon>Parasitiformes</taxon>
        <taxon>Ixodida</taxon>
        <taxon>Ixodoidea</taxon>
        <taxon>Ixodidae</taxon>
        <taxon>Haemaphysalinae</taxon>
        <taxon>Haemaphysalis</taxon>
    </lineage>
</organism>